<dbReference type="EMBL" id="MHKU01000019">
    <property type="protein sequence ID" value="OGY96862.1"/>
    <property type="molecule type" value="Genomic_DNA"/>
</dbReference>
<reference evidence="2 3" key="1">
    <citation type="journal article" date="2016" name="Nat. Commun.">
        <title>Thousands of microbial genomes shed light on interconnected biogeochemical processes in an aquifer system.</title>
        <authorList>
            <person name="Anantharaman K."/>
            <person name="Brown C.T."/>
            <person name="Hug L.A."/>
            <person name="Sharon I."/>
            <person name="Castelle C.J."/>
            <person name="Probst A.J."/>
            <person name="Thomas B.C."/>
            <person name="Singh A."/>
            <person name="Wilkins M.J."/>
            <person name="Karaoz U."/>
            <person name="Brodie E.L."/>
            <person name="Williams K.H."/>
            <person name="Hubbard S.S."/>
            <person name="Banfield J.F."/>
        </authorList>
    </citation>
    <scope>NUCLEOTIDE SEQUENCE [LARGE SCALE GENOMIC DNA]</scope>
</reference>
<organism evidence="2 3">
    <name type="scientific">Candidatus Liptonbacteria bacterium GWB1_49_6</name>
    <dbReference type="NCBI Taxonomy" id="1798644"/>
    <lineage>
        <taxon>Bacteria</taxon>
        <taxon>Candidatus Liptoniibacteriota</taxon>
    </lineage>
</organism>
<evidence type="ECO:0000313" key="3">
    <source>
        <dbReference type="Proteomes" id="UP000176648"/>
    </source>
</evidence>
<feature type="transmembrane region" description="Helical" evidence="1">
    <location>
        <begin position="163"/>
        <end position="183"/>
    </location>
</feature>
<keyword evidence="1" id="KW-0472">Membrane</keyword>
<feature type="transmembrane region" description="Helical" evidence="1">
    <location>
        <begin position="399"/>
        <end position="416"/>
    </location>
</feature>
<feature type="transmembrane region" description="Helical" evidence="1">
    <location>
        <begin position="140"/>
        <end position="157"/>
    </location>
</feature>
<keyword evidence="1" id="KW-0812">Transmembrane</keyword>
<sequence>MSGMANIIKKQPLAAFLLAVLLVSFFIHSSNRRNHFQECDSVMVYHVIREYPKSSLGWASVAYGQGSFLSRETAERVLEIGIVKNLVGKYAPNISHDELVGKLSKINAVAFFRLGFQSLVASIPLPYVLKTSFVMPFNSAYSFGSGFVYGLMTWGYVDYGDFMSRATFLTLLLFHASVMLLYLICRRIGFSAKAAFLSALLMLFSISMYSYGYHLGSTVWNYTSGFLWLFILAVYWGKEKFWKRMSLATGILIFFNYLIFFYWIALFLSHIYLRLRDSFSWQKARSEFFFFLKNQKFAIGSILLCVLAFYPPGQGNKGSAFLASDFYYIVLNFFSFFNQNTFFDLTQFILAFSLLAYGVYIFVKKKKFREGGIFLVIPLLLAVILFAFLVRVLEFVPSRHLLFLAPVAFIAVAFSLDDIIRRIPRLICNYAVGALVLLIIAGGVWALSVRMSDTRAVYDGLSLDSDIEDVIVQDCALDLSYRDWGRPVNIIPNDPKFFEVGREYVYLSQTKTFSEAVDQKWSTKGYIIRAESSGDIQDTRNVYFAAYNPRKFLHTFPNSIFKARVHFLKIEKTAFVQDAN</sequence>
<evidence type="ECO:0000256" key="1">
    <source>
        <dbReference type="SAM" id="Phobius"/>
    </source>
</evidence>
<feature type="transmembrane region" description="Helical" evidence="1">
    <location>
        <begin position="248"/>
        <end position="268"/>
    </location>
</feature>
<name>A0A1G2C644_9BACT</name>
<protein>
    <recommendedName>
        <fullName evidence="4">Glycosyltransferase RgtA/B/C/D-like domain-containing protein</fullName>
    </recommendedName>
</protein>
<evidence type="ECO:0000313" key="2">
    <source>
        <dbReference type="EMBL" id="OGY96862.1"/>
    </source>
</evidence>
<keyword evidence="1" id="KW-1133">Transmembrane helix</keyword>
<proteinExistence type="predicted"/>
<dbReference type="STRING" id="1798644.A2122_03135"/>
<dbReference type="Proteomes" id="UP000176648">
    <property type="component" value="Unassembled WGS sequence"/>
</dbReference>
<feature type="transmembrane region" description="Helical" evidence="1">
    <location>
        <begin position="195"/>
        <end position="213"/>
    </location>
</feature>
<gene>
    <name evidence="2" type="ORF">A2122_03135</name>
</gene>
<feature type="transmembrane region" description="Helical" evidence="1">
    <location>
        <begin position="372"/>
        <end position="393"/>
    </location>
</feature>
<evidence type="ECO:0008006" key="4">
    <source>
        <dbReference type="Google" id="ProtNLM"/>
    </source>
</evidence>
<feature type="transmembrane region" description="Helical" evidence="1">
    <location>
        <begin position="428"/>
        <end position="447"/>
    </location>
</feature>
<feature type="transmembrane region" description="Helical" evidence="1">
    <location>
        <begin position="345"/>
        <end position="363"/>
    </location>
</feature>
<feature type="transmembrane region" description="Helical" evidence="1">
    <location>
        <begin position="219"/>
        <end position="236"/>
    </location>
</feature>
<accession>A0A1G2C644</accession>
<dbReference type="AlphaFoldDB" id="A0A1G2C644"/>
<feature type="transmembrane region" description="Helical" evidence="1">
    <location>
        <begin position="288"/>
        <end position="310"/>
    </location>
</feature>
<comment type="caution">
    <text evidence="2">The sequence shown here is derived from an EMBL/GenBank/DDBJ whole genome shotgun (WGS) entry which is preliminary data.</text>
</comment>